<dbReference type="Pfam" id="PF01243">
    <property type="entry name" value="PNPOx_N"/>
    <property type="match status" value="1"/>
</dbReference>
<evidence type="ECO:0000313" key="3">
    <source>
        <dbReference type="EMBL" id="KAF1042026.1"/>
    </source>
</evidence>
<dbReference type="AlphaFoldDB" id="A0A7V8JTC1"/>
<dbReference type="InterPro" id="IPR011576">
    <property type="entry name" value="Pyridox_Oxase_N"/>
</dbReference>
<feature type="region of interest" description="Disordered" evidence="1">
    <location>
        <begin position="1"/>
        <end position="20"/>
    </location>
</feature>
<dbReference type="SUPFAM" id="SSF50475">
    <property type="entry name" value="FMN-binding split barrel"/>
    <property type="match status" value="2"/>
</dbReference>
<gene>
    <name evidence="3" type="ORF">GAK35_02955</name>
</gene>
<dbReference type="Gene3D" id="2.30.110.10">
    <property type="entry name" value="Electron Transport, Fmn-binding Protein, Chain A"/>
    <property type="match status" value="2"/>
</dbReference>
<reference evidence="4" key="1">
    <citation type="journal article" date="2020" name="MBio">
        <title>Horizontal gene transfer to a defensive symbiont with a reduced genome amongst a multipartite beetle microbiome.</title>
        <authorList>
            <person name="Waterworth S.C."/>
            <person name="Florez L.V."/>
            <person name="Rees E.R."/>
            <person name="Hertweck C."/>
            <person name="Kaltenpoth M."/>
            <person name="Kwan J.C."/>
        </authorList>
    </citation>
    <scope>NUCLEOTIDE SEQUENCE [LARGE SCALE GENOMIC DNA]</scope>
</reference>
<sequence>MSDKTSSFHSGERDVQHSAGEASIADRNAVMVSDTVIGGARPFIAKQFMAVFGSIDDDGRPWASLVFGKPGFVSTADGSAISVNVAREERDQADPLWRNIARNRDVGMLFIELGSRRRYRVNGRIERFDADGAEVAIREAYPNCPRYIQRRQLRVMGEPSLPVQAARGTVLRGMVEEIVRRADTLFVASRHAETGADASHRGGGAGFVHIVDETTLRIPDFNGNSLFNTFGNVRLDPRAGLCIPDFASGRMLQLTGTASVLWNQDDPGNETGGTGRYLQFKVDEWILRDTLQPLEWEYLDASPFNPPVAPSITP</sequence>
<protein>
    <recommendedName>
        <fullName evidence="2">Pyridoxamine 5'-phosphate oxidase N-terminal domain-containing protein</fullName>
    </recommendedName>
</protein>
<feature type="domain" description="Pyridoxamine 5'-phosphate oxidase N-terminal" evidence="2">
    <location>
        <begin position="41"/>
        <end position="134"/>
    </location>
</feature>
<comment type="caution">
    <text evidence="3">The sequence shown here is derived from an EMBL/GenBank/DDBJ whole genome shotgun (WGS) entry which is preliminary data.</text>
</comment>
<dbReference type="InterPro" id="IPR012349">
    <property type="entry name" value="Split_barrel_FMN-bd"/>
</dbReference>
<proteinExistence type="predicted"/>
<dbReference type="PANTHER" id="PTHR42815">
    <property type="entry name" value="FAD-BINDING, PUTATIVE (AFU_ORTHOLOGUE AFUA_6G07600)-RELATED"/>
    <property type="match status" value="1"/>
</dbReference>
<accession>A0A7V8JTC1</accession>
<dbReference type="PANTHER" id="PTHR42815:SF2">
    <property type="entry name" value="FAD-BINDING, PUTATIVE (AFU_ORTHOLOGUE AFUA_6G07600)-RELATED"/>
    <property type="match status" value="1"/>
</dbReference>
<dbReference type="EMBL" id="WNDX01000097">
    <property type="protein sequence ID" value="KAF1042026.1"/>
    <property type="molecule type" value="Genomic_DNA"/>
</dbReference>
<dbReference type="Proteomes" id="UP000462435">
    <property type="component" value="Unassembled WGS sequence"/>
</dbReference>
<evidence type="ECO:0000256" key="1">
    <source>
        <dbReference type="SAM" id="MobiDB-lite"/>
    </source>
</evidence>
<organism evidence="3 4">
    <name type="scientific">Herbaspirillum frisingense</name>
    <dbReference type="NCBI Taxonomy" id="92645"/>
    <lineage>
        <taxon>Bacteria</taxon>
        <taxon>Pseudomonadati</taxon>
        <taxon>Pseudomonadota</taxon>
        <taxon>Betaproteobacteria</taxon>
        <taxon>Burkholderiales</taxon>
        <taxon>Oxalobacteraceae</taxon>
        <taxon>Herbaspirillum</taxon>
    </lineage>
</organism>
<evidence type="ECO:0000259" key="2">
    <source>
        <dbReference type="Pfam" id="PF01243"/>
    </source>
</evidence>
<name>A0A7V8JTC1_9BURK</name>
<evidence type="ECO:0000313" key="4">
    <source>
        <dbReference type="Proteomes" id="UP000462435"/>
    </source>
</evidence>